<feature type="transmembrane region" description="Helical" evidence="8">
    <location>
        <begin position="12"/>
        <end position="32"/>
    </location>
</feature>
<feature type="transmembrane region" description="Helical" evidence="8">
    <location>
        <begin position="97"/>
        <end position="124"/>
    </location>
</feature>
<feature type="transmembrane region" description="Helical" evidence="8">
    <location>
        <begin position="353"/>
        <end position="374"/>
    </location>
</feature>
<dbReference type="GO" id="GO:0015528">
    <property type="term" value="F:lactose:proton symporter activity"/>
    <property type="evidence" value="ECO:0007669"/>
    <property type="project" value="TreeGrafter"/>
</dbReference>
<gene>
    <name evidence="10" type="ORF">MRX98_10445</name>
</gene>
<evidence type="ECO:0000256" key="2">
    <source>
        <dbReference type="ARBA" id="ARBA00022448"/>
    </source>
</evidence>
<dbReference type="SUPFAM" id="SSF103473">
    <property type="entry name" value="MFS general substrate transporter"/>
    <property type="match status" value="1"/>
</dbReference>
<feature type="transmembrane region" description="Helical" evidence="8">
    <location>
        <begin position="159"/>
        <end position="180"/>
    </location>
</feature>
<dbReference type="PANTHER" id="PTHR23522:SF10">
    <property type="entry name" value="3-PHENYLPROPIONIC ACID TRANSPORTER-RELATED"/>
    <property type="match status" value="1"/>
</dbReference>
<evidence type="ECO:0000256" key="6">
    <source>
        <dbReference type="ARBA" id="ARBA00022989"/>
    </source>
</evidence>
<dbReference type="Proteomes" id="UP001165427">
    <property type="component" value="Unassembled WGS sequence"/>
</dbReference>
<evidence type="ECO:0000313" key="11">
    <source>
        <dbReference type="Proteomes" id="UP001165427"/>
    </source>
</evidence>
<evidence type="ECO:0000256" key="3">
    <source>
        <dbReference type="ARBA" id="ARBA00022475"/>
    </source>
</evidence>
<sequence>MTAGTRHRGILGAQYFLYFGVMGMHLPFFNLYCYEIGFSGWQIGALSAARSVVLVLFSLFWSFLADRFQARRSIYLLCNFLAAALWALFLLTADFWWMLAITIVHGIFYAPLIAFLEAFAMAALGRDKKRYGRMRAWGSLAFILVVLTLGRAIDAYGVRIILSLILAGSWLQMAVALGFPRGGRRETRSPGSWRALLTPRVILFLFCAFLMLLSHGAYYTFFSIHLATLGYDSFFIGICWAVAVAAEISAMVFSERLFQRFRYESVLIVSFAVAVLRWAGLWGAESAAALIALQATHAITYGTFHMASILYIDALAPPEAKTVGQAANNAVTYGLGLMAGFFLSGALHEYIGAQGLFAISAAVALVGGAVFAAYSRLQQNEATH</sequence>
<evidence type="ECO:0000256" key="1">
    <source>
        <dbReference type="ARBA" id="ARBA00004429"/>
    </source>
</evidence>
<evidence type="ECO:0000256" key="4">
    <source>
        <dbReference type="ARBA" id="ARBA00022519"/>
    </source>
</evidence>
<feature type="domain" description="Major facilitator superfamily associated" evidence="9">
    <location>
        <begin position="12"/>
        <end position="358"/>
    </location>
</feature>
<feature type="transmembrane region" description="Helical" evidence="8">
    <location>
        <begin position="201"/>
        <end position="222"/>
    </location>
</feature>
<dbReference type="EMBL" id="JALJRB010000009">
    <property type="protein sequence ID" value="MCJ8500992.1"/>
    <property type="molecule type" value="Genomic_DNA"/>
</dbReference>
<name>A0AA41R2R4_9BACT</name>
<keyword evidence="2" id="KW-0813">Transport</keyword>
<reference evidence="10" key="1">
    <citation type="submission" date="2022-04" db="EMBL/GenBank/DDBJ databases">
        <title>Desulfatitalea alkaliphila sp. nov., a novel anaerobic sulfate-reducing bacterium isolated from terrestrial mud volcano, Taman Peninsula, Russia.</title>
        <authorList>
            <person name="Khomyakova M.A."/>
            <person name="Merkel A.Y."/>
            <person name="Slobodkin A.I."/>
        </authorList>
    </citation>
    <scope>NUCLEOTIDE SEQUENCE</scope>
    <source>
        <strain evidence="10">M08but</strain>
    </source>
</reference>
<dbReference type="InterPro" id="IPR026032">
    <property type="entry name" value="HcaT-like"/>
</dbReference>
<feature type="transmembrane region" description="Helical" evidence="8">
    <location>
        <begin position="265"/>
        <end position="284"/>
    </location>
</feature>
<evidence type="ECO:0000256" key="8">
    <source>
        <dbReference type="SAM" id="Phobius"/>
    </source>
</evidence>
<keyword evidence="5 8" id="KW-0812">Transmembrane</keyword>
<protein>
    <submittedName>
        <fullName evidence="10">MFS transporter</fullName>
    </submittedName>
</protein>
<evidence type="ECO:0000256" key="5">
    <source>
        <dbReference type="ARBA" id="ARBA00022692"/>
    </source>
</evidence>
<keyword evidence="4" id="KW-0997">Cell inner membrane</keyword>
<feature type="transmembrane region" description="Helical" evidence="8">
    <location>
        <begin position="38"/>
        <end position="61"/>
    </location>
</feature>
<accession>A0AA41R2R4</accession>
<dbReference type="Pfam" id="PF12832">
    <property type="entry name" value="MFS_1_like"/>
    <property type="match status" value="1"/>
</dbReference>
<comment type="caution">
    <text evidence="10">The sequence shown here is derived from an EMBL/GenBank/DDBJ whole genome shotgun (WGS) entry which is preliminary data.</text>
</comment>
<evidence type="ECO:0000256" key="7">
    <source>
        <dbReference type="ARBA" id="ARBA00023136"/>
    </source>
</evidence>
<keyword evidence="6 8" id="KW-1133">Transmembrane helix</keyword>
<dbReference type="InterPro" id="IPR024989">
    <property type="entry name" value="MFS_assoc_dom"/>
</dbReference>
<dbReference type="RefSeq" id="WP_246906955.1">
    <property type="nucleotide sequence ID" value="NZ_JALJRB010000009.1"/>
</dbReference>
<keyword evidence="3" id="KW-1003">Cell membrane</keyword>
<organism evidence="10 11">
    <name type="scientific">Desulfatitalea alkaliphila</name>
    <dbReference type="NCBI Taxonomy" id="2929485"/>
    <lineage>
        <taxon>Bacteria</taxon>
        <taxon>Pseudomonadati</taxon>
        <taxon>Thermodesulfobacteriota</taxon>
        <taxon>Desulfobacteria</taxon>
        <taxon>Desulfobacterales</taxon>
        <taxon>Desulfosarcinaceae</taxon>
        <taxon>Desulfatitalea</taxon>
    </lineage>
</organism>
<feature type="transmembrane region" description="Helical" evidence="8">
    <location>
        <begin position="136"/>
        <end position="153"/>
    </location>
</feature>
<dbReference type="NCBIfam" id="NF037955">
    <property type="entry name" value="mfs"/>
    <property type="match status" value="1"/>
</dbReference>
<evidence type="ECO:0000313" key="10">
    <source>
        <dbReference type="EMBL" id="MCJ8500992.1"/>
    </source>
</evidence>
<feature type="transmembrane region" description="Helical" evidence="8">
    <location>
        <begin position="234"/>
        <end position="253"/>
    </location>
</feature>
<dbReference type="AlphaFoldDB" id="A0AA41R2R4"/>
<keyword evidence="7 8" id="KW-0472">Membrane</keyword>
<feature type="transmembrane region" description="Helical" evidence="8">
    <location>
        <begin position="326"/>
        <end position="347"/>
    </location>
</feature>
<comment type="subcellular location">
    <subcellularLocation>
        <location evidence="1">Cell inner membrane</location>
        <topology evidence="1">Multi-pass membrane protein</topology>
    </subcellularLocation>
</comment>
<dbReference type="InterPro" id="IPR036259">
    <property type="entry name" value="MFS_trans_sf"/>
</dbReference>
<evidence type="ECO:0000259" key="9">
    <source>
        <dbReference type="Pfam" id="PF12832"/>
    </source>
</evidence>
<feature type="transmembrane region" description="Helical" evidence="8">
    <location>
        <begin position="73"/>
        <end position="91"/>
    </location>
</feature>
<dbReference type="Gene3D" id="1.20.1250.20">
    <property type="entry name" value="MFS general substrate transporter like domains"/>
    <property type="match status" value="2"/>
</dbReference>
<keyword evidence="11" id="KW-1185">Reference proteome</keyword>
<dbReference type="PIRSF" id="PIRSF004925">
    <property type="entry name" value="HcaT"/>
    <property type="match status" value="1"/>
</dbReference>
<dbReference type="PANTHER" id="PTHR23522">
    <property type="entry name" value="BLL5896 PROTEIN"/>
    <property type="match status" value="1"/>
</dbReference>
<dbReference type="GO" id="GO:0005886">
    <property type="term" value="C:plasma membrane"/>
    <property type="evidence" value="ECO:0007669"/>
    <property type="project" value="UniProtKB-SubCell"/>
</dbReference>
<dbReference type="GO" id="GO:0030395">
    <property type="term" value="F:lactose binding"/>
    <property type="evidence" value="ECO:0007669"/>
    <property type="project" value="TreeGrafter"/>
</dbReference>
<proteinExistence type="predicted"/>
<feature type="transmembrane region" description="Helical" evidence="8">
    <location>
        <begin position="290"/>
        <end position="314"/>
    </location>
</feature>